<proteinExistence type="predicted"/>
<dbReference type="GO" id="GO:0000329">
    <property type="term" value="C:fungal-type vacuole membrane"/>
    <property type="evidence" value="ECO:0007669"/>
    <property type="project" value="InterPro"/>
</dbReference>
<gene>
    <name evidence="2" type="ORF">CU098_011225</name>
</gene>
<accession>A0A367KJV7</accession>
<reference evidence="2 3" key="1">
    <citation type="journal article" date="2018" name="G3 (Bethesda)">
        <title>Phylogenetic and Phylogenomic Definition of Rhizopus Species.</title>
        <authorList>
            <person name="Gryganskyi A.P."/>
            <person name="Golan J."/>
            <person name="Dolatabadi S."/>
            <person name="Mondo S."/>
            <person name="Robb S."/>
            <person name="Idnurm A."/>
            <person name="Muszewska A."/>
            <person name="Steczkiewicz K."/>
            <person name="Masonjones S."/>
            <person name="Liao H.L."/>
            <person name="Gajdeczka M.T."/>
            <person name="Anike F."/>
            <person name="Vuek A."/>
            <person name="Anishchenko I.M."/>
            <person name="Voigt K."/>
            <person name="de Hoog G.S."/>
            <person name="Smith M.E."/>
            <person name="Heitman J."/>
            <person name="Vilgalys R."/>
            <person name="Stajich J.E."/>
        </authorList>
    </citation>
    <scope>NUCLEOTIDE SEQUENCE [LARGE SCALE GENOMIC DNA]</scope>
    <source>
        <strain evidence="2 3">LSU 92-RS-03</strain>
    </source>
</reference>
<comment type="caution">
    <text evidence="2">The sequence shown here is derived from an EMBL/GenBank/DDBJ whole genome shotgun (WGS) entry which is preliminary data.</text>
</comment>
<dbReference type="PANTHER" id="PTHR35895:SF1">
    <property type="entry name" value="LIPID-BINDING SERUM GLYCOPROTEIN C-TERMINAL DOMAIN-CONTAINING PROTEIN"/>
    <property type="match status" value="1"/>
</dbReference>
<dbReference type="InterPro" id="IPR022185">
    <property type="entry name" value="DUF3712"/>
</dbReference>
<keyword evidence="3" id="KW-1185">Reference proteome</keyword>
<feature type="compositionally biased region" description="Low complexity" evidence="1">
    <location>
        <begin position="547"/>
        <end position="599"/>
    </location>
</feature>
<dbReference type="STRING" id="4846.A0A367KJV7"/>
<dbReference type="OrthoDB" id="2272063at2759"/>
<dbReference type="EMBL" id="PJQM01001386">
    <property type="protein sequence ID" value="RCI02457.1"/>
    <property type="molecule type" value="Genomic_DNA"/>
</dbReference>
<evidence type="ECO:0000256" key="1">
    <source>
        <dbReference type="SAM" id="MobiDB-lite"/>
    </source>
</evidence>
<organism evidence="2 3">
    <name type="scientific">Rhizopus stolonifer</name>
    <name type="common">Rhizopus nigricans</name>
    <dbReference type="NCBI Taxonomy" id="4846"/>
    <lineage>
        <taxon>Eukaryota</taxon>
        <taxon>Fungi</taxon>
        <taxon>Fungi incertae sedis</taxon>
        <taxon>Mucoromycota</taxon>
        <taxon>Mucoromycotina</taxon>
        <taxon>Mucoromycetes</taxon>
        <taxon>Mucorales</taxon>
        <taxon>Mucorineae</taxon>
        <taxon>Rhizopodaceae</taxon>
        <taxon>Rhizopus</taxon>
    </lineage>
</organism>
<name>A0A367KJV7_RHIST</name>
<dbReference type="InterPro" id="IPR046368">
    <property type="entry name" value="Tag1"/>
</dbReference>
<dbReference type="AlphaFoldDB" id="A0A367KJV7"/>
<evidence type="ECO:0000313" key="3">
    <source>
        <dbReference type="Proteomes" id="UP000253551"/>
    </source>
</evidence>
<feature type="compositionally biased region" description="Polar residues" evidence="1">
    <location>
        <begin position="600"/>
        <end position="615"/>
    </location>
</feature>
<sequence>MKGRLIPQDSSSGIAAITEVFENYLDANNSILDVKGVSGSGPNGQVGWLTTAFKTLTIENVVLPGPKTKPKLIPAITLKDMQLDFTKDAWAPPTSSNNVQAQLKSPFGFPLSVSKLNMKVVANYHGTEVASLAIPDEKATTSSTGLVTTQFNNVPFKVIDKTVFTGFVQLLTMTNSVTFDLQGFSNAVAETAVGALSLNNIEFNVDTMLNGFNNFGGKITLPTPYVVGGTSGYTILNFSFDLTNPSNITITAGDINFDIVMNEFNSVIGRSYLKAVIIPPGTKTFSGELHLGEKSTNTKAIEKIFSDYLTGAKVPLTIQGSTESTKIAPLVPALSSVKLATEMTGMNANLISQIAVKGSIIGLILLNQASSAITLRNPLKTSYSITRVQASVVFKPSSGAAPFTVGTIDYTPPSAATVPAGGSITTDDWPVKIVSGGIEHLGQMLGLLLDPNKYFDVQQNVTVVVGDGYTTNLFYYQDKVPFSISIDGLPPIGISPNSLSSLKLPSNLTSITDPNTFEQVLKDILSGKSPTSSVASSVPLSSISLTQTTTSNVSTTTTTESVTEVTTTATDNSPTVTNTTSEKTEITTTTTTSEPTKTTDATITSPEKTEAATTTSKHWWDLPF</sequence>
<dbReference type="Pfam" id="PF12505">
    <property type="entry name" value="DUF3712"/>
    <property type="match status" value="1"/>
</dbReference>
<dbReference type="PANTHER" id="PTHR35895">
    <property type="entry name" value="CHROMOSOME 16, WHOLE GENOME SHOTGUN SEQUENCE"/>
    <property type="match status" value="1"/>
</dbReference>
<protein>
    <submittedName>
        <fullName evidence="2">Uncharacterized protein</fullName>
    </submittedName>
</protein>
<dbReference type="Proteomes" id="UP000253551">
    <property type="component" value="Unassembled WGS sequence"/>
</dbReference>
<evidence type="ECO:0000313" key="2">
    <source>
        <dbReference type="EMBL" id="RCI02457.1"/>
    </source>
</evidence>
<feature type="region of interest" description="Disordered" evidence="1">
    <location>
        <begin position="547"/>
        <end position="615"/>
    </location>
</feature>